<gene>
    <name evidence="4" type="primary">rplO</name>
    <name evidence="8" type="ORF">ENJ89_07230</name>
</gene>
<dbReference type="InterPro" id="IPR021131">
    <property type="entry name" value="Ribosomal_uL15/eL18"/>
</dbReference>
<evidence type="ECO:0000313" key="8">
    <source>
        <dbReference type="EMBL" id="HHJ52971.1"/>
    </source>
</evidence>
<evidence type="ECO:0000259" key="7">
    <source>
        <dbReference type="Pfam" id="PF00828"/>
    </source>
</evidence>
<dbReference type="GO" id="GO:0022625">
    <property type="term" value="C:cytosolic large ribosomal subunit"/>
    <property type="evidence" value="ECO:0007669"/>
    <property type="project" value="TreeGrafter"/>
</dbReference>
<dbReference type="EMBL" id="DROD01000479">
    <property type="protein sequence ID" value="HHJ52971.1"/>
    <property type="molecule type" value="Genomic_DNA"/>
</dbReference>
<dbReference type="InterPro" id="IPR005749">
    <property type="entry name" value="Ribosomal_uL15_bac-type"/>
</dbReference>
<name>A0A7V5PPZ1_CALAY</name>
<dbReference type="NCBIfam" id="TIGR01071">
    <property type="entry name" value="rplO_bact"/>
    <property type="match status" value="1"/>
</dbReference>
<dbReference type="PANTHER" id="PTHR12934:SF11">
    <property type="entry name" value="LARGE RIBOSOMAL SUBUNIT PROTEIN UL15M"/>
    <property type="match status" value="1"/>
</dbReference>
<evidence type="ECO:0000256" key="1">
    <source>
        <dbReference type="ARBA" id="ARBA00007320"/>
    </source>
</evidence>
<dbReference type="AlphaFoldDB" id="A0A7V5PPZ1"/>
<organism evidence="8">
    <name type="scientific">Caldithrix abyssi</name>
    <dbReference type="NCBI Taxonomy" id="187145"/>
    <lineage>
        <taxon>Bacteria</taxon>
        <taxon>Pseudomonadati</taxon>
        <taxon>Calditrichota</taxon>
        <taxon>Calditrichia</taxon>
        <taxon>Calditrichales</taxon>
        <taxon>Calditrichaceae</taxon>
        <taxon>Caldithrix</taxon>
    </lineage>
</organism>
<feature type="domain" description="Large ribosomal subunit protein uL15/eL18" evidence="7">
    <location>
        <begin position="76"/>
        <end position="144"/>
    </location>
</feature>
<evidence type="ECO:0000256" key="2">
    <source>
        <dbReference type="ARBA" id="ARBA00022980"/>
    </source>
</evidence>
<keyword evidence="4" id="KW-0699">rRNA-binding</keyword>
<dbReference type="GO" id="GO:0006412">
    <property type="term" value="P:translation"/>
    <property type="evidence" value="ECO:0007669"/>
    <property type="project" value="UniProtKB-UniRule"/>
</dbReference>
<dbReference type="PANTHER" id="PTHR12934">
    <property type="entry name" value="50S RIBOSOMAL PROTEIN L15"/>
    <property type="match status" value="1"/>
</dbReference>
<evidence type="ECO:0000256" key="4">
    <source>
        <dbReference type="HAMAP-Rule" id="MF_01341"/>
    </source>
</evidence>
<accession>A0A7V5PPZ1</accession>
<sequence>MDLSQLRPAKGATKSKKRRGRGEGSGLGVTAGRGNKGYRSRGGSKKRAWFEGGQMPLQRRLPKFGFTNIRKTIFQVVNIGDLNKVTGTDTIDKKALLSAGLIRKKNVPVKLLGDGELQNKVNVVVDAISKTAREKVEKLGGTVTLT</sequence>
<dbReference type="InterPro" id="IPR001196">
    <property type="entry name" value="Ribosomal_uL15_CS"/>
</dbReference>
<dbReference type="Gene3D" id="3.100.10.10">
    <property type="match status" value="1"/>
</dbReference>
<protein>
    <recommendedName>
        <fullName evidence="4">Large ribosomal subunit protein uL15</fullName>
    </recommendedName>
</protein>
<dbReference type="GO" id="GO:0003735">
    <property type="term" value="F:structural constituent of ribosome"/>
    <property type="evidence" value="ECO:0007669"/>
    <property type="project" value="InterPro"/>
</dbReference>
<dbReference type="Pfam" id="PF00828">
    <property type="entry name" value="Ribosomal_L27A"/>
    <property type="match status" value="1"/>
</dbReference>
<keyword evidence="4" id="KW-0694">RNA-binding</keyword>
<dbReference type="InterPro" id="IPR030878">
    <property type="entry name" value="Ribosomal_uL15"/>
</dbReference>
<feature type="region of interest" description="Disordered" evidence="6">
    <location>
        <begin position="1"/>
        <end position="46"/>
    </location>
</feature>
<keyword evidence="2 4" id="KW-0689">Ribosomal protein</keyword>
<dbReference type="GO" id="GO:0019843">
    <property type="term" value="F:rRNA binding"/>
    <property type="evidence" value="ECO:0007669"/>
    <property type="project" value="UniProtKB-UniRule"/>
</dbReference>
<dbReference type="SUPFAM" id="SSF52080">
    <property type="entry name" value="Ribosomal proteins L15p and L18e"/>
    <property type="match status" value="1"/>
</dbReference>
<feature type="compositionally biased region" description="Basic residues" evidence="6">
    <location>
        <begin position="36"/>
        <end position="46"/>
    </location>
</feature>
<comment type="similarity">
    <text evidence="1 4 5">Belongs to the universal ribosomal protein uL15 family.</text>
</comment>
<dbReference type="HAMAP" id="MF_01341">
    <property type="entry name" value="Ribosomal_uL15"/>
    <property type="match status" value="1"/>
</dbReference>
<evidence type="ECO:0000256" key="3">
    <source>
        <dbReference type="ARBA" id="ARBA00023274"/>
    </source>
</evidence>
<evidence type="ECO:0000256" key="5">
    <source>
        <dbReference type="RuleBase" id="RU003888"/>
    </source>
</evidence>
<comment type="caution">
    <text evidence="8">The sequence shown here is derived from an EMBL/GenBank/DDBJ whole genome shotgun (WGS) entry which is preliminary data.</text>
</comment>
<evidence type="ECO:0000256" key="6">
    <source>
        <dbReference type="SAM" id="MobiDB-lite"/>
    </source>
</evidence>
<dbReference type="Proteomes" id="UP000886124">
    <property type="component" value="Unassembled WGS sequence"/>
</dbReference>
<proteinExistence type="inferred from homology"/>
<comment type="function">
    <text evidence="4">Binds to the 23S rRNA.</text>
</comment>
<feature type="compositionally biased region" description="Gly residues" evidence="6">
    <location>
        <begin position="23"/>
        <end position="35"/>
    </location>
</feature>
<dbReference type="PROSITE" id="PS00475">
    <property type="entry name" value="RIBOSOMAL_L15"/>
    <property type="match status" value="1"/>
</dbReference>
<keyword evidence="3 4" id="KW-0687">Ribonucleoprotein</keyword>
<dbReference type="InterPro" id="IPR036227">
    <property type="entry name" value="Ribosomal_uL15/eL18_sf"/>
</dbReference>
<comment type="subunit">
    <text evidence="4">Part of the 50S ribosomal subunit.</text>
</comment>
<reference evidence="8" key="1">
    <citation type="journal article" date="2020" name="mSystems">
        <title>Genome- and Community-Level Interaction Insights into Carbon Utilization and Element Cycling Functions of Hydrothermarchaeota in Hydrothermal Sediment.</title>
        <authorList>
            <person name="Zhou Z."/>
            <person name="Liu Y."/>
            <person name="Xu W."/>
            <person name="Pan J."/>
            <person name="Luo Z.H."/>
            <person name="Li M."/>
        </authorList>
    </citation>
    <scope>NUCLEOTIDE SEQUENCE [LARGE SCALE GENOMIC DNA]</scope>
    <source>
        <strain evidence="8">HyVt-527</strain>
    </source>
</reference>